<evidence type="ECO:0000256" key="1">
    <source>
        <dbReference type="SAM" id="Coils"/>
    </source>
</evidence>
<gene>
    <name evidence="3" type="ORF">SAMN05444171_2878</name>
</gene>
<feature type="region of interest" description="Disordered" evidence="2">
    <location>
        <begin position="65"/>
        <end position="84"/>
    </location>
</feature>
<evidence type="ECO:0000256" key="2">
    <source>
        <dbReference type="SAM" id="MobiDB-lite"/>
    </source>
</evidence>
<protein>
    <submittedName>
        <fullName evidence="3">Uncharacterized protein</fullName>
    </submittedName>
</protein>
<feature type="compositionally biased region" description="Polar residues" evidence="2">
    <location>
        <begin position="560"/>
        <end position="569"/>
    </location>
</feature>
<feature type="compositionally biased region" description="Polar residues" evidence="2">
    <location>
        <begin position="488"/>
        <end position="510"/>
    </location>
</feature>
<evidence type="ECO:0000313" key="3">
    <source>
        <dbReference type="EMBL" id="SED02149.1"/>
    </source>
</evidence>
<feature type="compositionally biased region" description="Low complexity" evidence="2">
    <location>
        <begin position="188"/>
        <end position="198"/>
    </location>
</feature>
<proteinExistence type="predicted"/>
<sequence>MVDGSGEKSRTVARGCIAAGACVLWLLIGAVGDQGLCGESDPLARAFGAPEKGREPASLQDVSLVAETSGERKQSLQQQEPWDRGEALARALTSSLREELDAVRSAAEMARIKQTQALDRERDRADTLARELDKMRIVGVEAVQAIEAEIRQRQAFEQERGRADALERELTSLRAELDAARIVPPEAAQAAEAEINQRQAREQALKQERDRADTLARELTSLRAEFDAARTAGVDAAQATDAKIKQRQALEQTLKEERDRAGALARELTSLRAELDTARAASVDAAQAADAKIKQRQALEQTLKEERNRADTLARELTSLRAEFDAARTAAPEASQAAEAEIMQRQALEQTLKQERDRADTLARERTSLRAELDTARAAGVDAAQAAAAAKVEQKQALDRERDKAETLARELASARKGVEERSALLAAAYAEVLRATETNSAVAGQQQQALASERSRADGLARELASVRNELEAGNRQIAAFNAPRAPQSSDLAANGSQESKIGSPQRATVGSGRSPERISGEAVASSSERSPAPELPRPEAQVTARDGAPGLKPKVATGTEQSTSASAASHFLPDEQRLLARASALLRQADISGARSLLEHAVERGSARAAFMLAETYDARVLQSWGARGISGDLPKARELYARAQAGGIEDAKGRIERSK</sequence>
<feature type="region of interest" description="Disordered" evidence="2">
    <location>
        <begin position="188"/>
        <end position="211"/>
    </location>
</feature>
<dbReference type="EMBL" id="FNTI01000001">
    <property type="protein sequence ID" value="SED02149.1"/>
    <property type="molecule type" value="Genomic_DNA"/>
</dbReference>
<dbReference type="Proteomes" id="UP000183208">
    <property type="component" value="Unassembled WGS sequence"/>
</dbReference>
<dbReference type="AlphaFoldDB" id="A0A1M6XT34"/>
<name>A0A1M6XT34_9BRAD</name>
<reference evidence="3 4" key="1">
    <citation type="submission" date="2016-10" db="EMBL/GenBank/DDBJ databases">
        <authorList>
            <person name="de Groot N.N."/>
        </authorList>
    </citation>
    <scope>NUCLEOTIDE SEQUENCE [LARGE SCALE GENOMIC DNA]</scope>
    <source>
        <strain evidence="3 4">GAS522</strain>
    </source>
</reference>
<evidence type="ECO:0000313" key="4">
    <source>
        <dbReference type="Proteomes" id="UP000183208"/>
    </source>
</evidence>
<accession>A0A1M6XT34</accession>
<feature type="coiled-coil region" evidence="1">
    <location>
        <begin position="451"/>
        <end position="478"/>
    </location>
</feature>
<feature type="compositionally biased region" description="Basic and acidic residues" evidence="2">
    <location>
        <begin position="199"/>
        <end position="211"/>
    </location>
</feature>
<feature type="region of interest" description="Disordered" evidence="2">
    <location>
        <begin position="482"/>
        <end position="571"/>
    </location>
</feature>
<keyword evidence="1" id="KW-0175">Coiled coil</keyword>
<organism evidence="3 4">
    <name type="scientific">Bradyrhizobium lablabi</name>
    <dbReference type="NCBI Taxonomy" id="722472"/>
    <lineage>
        <taxon>Bacteria</taxon>
        <taxon>Pseudomonadati</taxon>
        <taxon>Pseudomonadota</taxon>
        <taxon>Alphaproteobacteria</taxon>
        <taxon>Hyphomicrobiales</taxon>
        <taxon>Nitrobacteraceae</taxon>
        <taxon>Bradyrhizobium</taxon>
    </lineage>
</organism>